<dbReference type="GO" id="GO:0003682">
    <property type="term" value="F:chromatin binding"/>
    <property type="evidence" value="ECO:0007669"/>
    <property type="project" value="TreeGrafter"/>
</dbReference>
<dbReference type="PROSITE" id="PS50934">
    <property type="entry name" value="SWIRM"/>
    <property type="match status" value="2"/>
</dbReference>
<dbReference type="GO" id="GO:0050660">
    <property type="term" value="F:flavin adenine dinucleotide binding"/>
    <property type="evidence" value="ECO:0007669"/>
    <property type="project" value="TreeGrafter"/>
</dbReference>
<dbReference type="PANTHER" id="PTHR10742">
    <property type="entry name" value="FLAVIN MONOAMINE OXIDASE"/>
    <property type="match status" value="1"/>
</dbReference>
<comment type="subcellular location">
    <subcellularLocation>
        <location evidence="1">Nucleus</location>
    </subcellularLocation>
</comment>
<evidence type="ECO:0000256" key="1">
    <source>
        <dbReference type="ARBA" id="ARBA00004123"/>
    </source>
</evidence>
<dbReference type="Gene3D" id="3.50.50.60">
    <property type="entry name" value="FAD/NAD(P)-binding domain"/>
    <property type="match status" value="1"/>
</dbReference>
<evidence type="ECO:0000313" key="6">
    <source>
        <dbReference type="Proteomes" id="UP000887560"/>
    </source>
</evidence>
<dbReference type="GO" id="GO:0005634">
    <property type="term" value="C:nucleus"/>
    <property type="evidence" value="ECO:0007669"/>
    <property type="project" value="UniProtKB-SubCell"/>
</dbReference>
<dbReference type="Pfam" id="PF01593">
    <property type="entry name" value="Amino_oxidase"/>
    <property type="match status" value="1"/>
</dbReference>
<proteinExistence type="inferred from homology"/>
<dbReference type="InterPro" id="IPR002937">
    <property type="entry name" value="Amino_oxidase"/>
</dbReference>
<dbReference type="InterPro" id="IPR036188">
    <property type="entry name" value="FAD/NAD-bd_sf"/>
</dbReference>
<dbReference type="FunFam" id="1.10.10.10:FF:000064">
    <property type="entry name" value="Lysine-specific histone demethylase 1A"/>
    <property type="match status" value="1"/>
</dbReference>
<dbReference type="InterPro" id="IPR036388">
    <property type="entry name" value="WH-like_DNA-bd_sf"/>
</dbReference>
<accession>A0A915NUA6</accession>
<feature type="domain" description="SWIRM" evidence="5">
    <location>
        <begin position="158"/>
        <end position="210"/>
    </location>
</feature>
<dbReference type="SUPFAM" id="SSF51905">
    <property type="entry name" value="FAD/NAD(P)-binding domain"/>
    <property type="match status" value="1"/>
</dbReference>
<name>A0A915NUA6_9BILA</name>
<comment type="similarity">
    <text evidence="2">Belongs to the flavin monoamine oxidase family.</text>
</comment>
<keyword evidence="6" id="KW-1185">Reference proteome</keyword>
<dbReference type="GO" id="GO:0140682">
    <property type="term" value="F:FAD-dependent H3K4me/H3K4me3 demethylase activity"/>
    <property type="evidence" value="ECO:0007669"/>
    <property type="project" value="UniProtKB-ARBA"/>
</dbReference>
<evidence type="ECO:0000313" key="7">
    <source>
        <dbReference type="WBParaSite" id="scf7180000420991.g6074"/>
    </source>
</evidence>
<dbReference type="Gene3D" id="1.10.287.80">
    <property type="entry name" value="ATP synthase, gamma subunit, helix hairpin domain"/>
    <property type="match status" value="1"/>
</dbReference>
<feature type="region of interest" description="Disordered" evidence="4">
    <location>
        <begin position="1"/>
        <end position="28"/>
    </location>
</feature>
<evidence type="ECO:0000259" key="5">
    <source>
        <dbReference type="PROSITE" id="PS50934"/>
    </source>
</evidence>
<evidence type="ECO:0000256" key="4">
    <source>
        <dbReference type="SAM" id="MobiDB-lite"/>
    </source>
</evidence>
<sequence>MSSGSPSSLSPPPEDKRNHANGAVARSRRQNVNYGIRNQYLASLTERELNGLNVYRCEDDDLSIRTAAAQARLPYDRMTLRELELFPEMARSQHSVALFLYIRNKTLAQWQFDPLLELTLGAILKELPEPFNSDVELVTSIHNYLERYGYINFGLAQWQFDPLLELTLGAILKELPEPFNSDVELVTSIHNYLERYGYINFGVFTRLSVREFDKKITIVVIGAGAAGLAAARQLKFFGFDVIVLEARPRLCGRVFTYHGGAGLPPIDLGGMIIKGIVGNPLITLIRQTQCNIVEMNQKCPIYDKNGKLIDLQKNEMILNSLNKILNTICYIVHEMGVTKIDEDSPNSQNNNKNVAKKGGRKINLGEAIQLILNQNELRVKTRLMKYWQRFEQLCNKLKDAGEKATYRNAIDTCMDTLNQNGAFFETPDAYDLTFNGSVSQDLLNRKLSLRSMRQCLKIAVNGYEEAVQERREIEEMKNEYEKMEPSHVFMNDYDKRILDFHLANLESSIGAPLRTVALKDWDQDDLYGFDGSHITGKGDMREILRAL</sequence>
<evidence type="ECO:0000256" key="3">
    <source>
        <dbReference type="ARBA" id="ARBA00023002"/>
    </source>
</evidence>
<organism evidence="6 7">
    <name type="scientific">Meloidogyne floridensis</name>
    <dbReference type="NCBI Taxonomy" id="298350"/>
    <lineage>
        <taxon>Eukaryota</taxon>
        <taxon>Metazoa</taxon>
        <taxon>Ecdysozoa</taxon>
        <taxon>Nematoda</taxon>
        <taxon>Chromadorea</taxon>
        <taxon>Rhabditida</taxon>
        <taxon>Tylenchina</taxon>
        <taxon>Tylenchomorpha</taxon>
        <taxon>Tylenchoidea</taxon>
        <taxon>Meloidogynidae</taxon>
        <taxon>Meloidogyninae</taxon>
        <taxon>Meloidogyne</taxon>
    </lineage>
</organism>
<dbReference type="InterPro" id="IPR009057">
    <property type="entry name" value="Homeodomain-like_sf"/>
</dbReference>
<dbReference type="Gene3D" id="1.10.10.10">
    <property type="entry name" value="Winged helix-like DNA-binding domain superfamily/Winged helix DNA-binding domain"/>
    <property type="match status" value="2"/>
</dbReference>
<evidence type="ECO:0000256" key="2">
    <source>
        <dbReference type="ARBA" id="ARBA00005995"/>
    </source>
</evidence>
<dbReference type="InterPro" id="IPR007526">
    <property type="entry name" value="SWIRM"/>
</dbReference>
<dbReference type="SUPFAM" id="SSF46689">
    <property type="entry name" value="Homeodomain-like"/>
    <property type="match status" value="2"/>
</dbReference>
<dbReference type="InterPro" id="IPR050281">
    <property type="entry name" value="Flavin_monoamine_oxidase"/>
</dbReference>
<dbReference type="Pfam" id="PF04433">
    <property type="entry name" value="SWIRM"/>
    <property type="match status" value="1"/>
</dbReference>
<protein>
    <submittedName>
        <fullName evidence="7">SWIRM domain-containing protein</fullName>
    </submittedName>
</protein>
<dbReference type="Proteomes" id="UP000887560">
    <property type="component" value="Unplaced"/>
</dbReference>
<dbReference type="AlphaFoldDB" id="A0A915NUA6"/>
<feature type="domain" description="SWIRM" evidence="5">
    <location>
        <begin position="64"/>
        <end position="162"/>
    </location>
</feature>
<dbReference type="WBParaSite" id="scf7180000420991.g6074">
    <property type="protein sequence ID" value="scf7180000420991.g6074"/>
    <property type="gene ID" value="scf7180000420991.g6074"/>
</dbReference>
<reference evidence="7" key="1">
    <citation type="submission" date="2022-11" db="UniProtKB">
        <authorList>
            <consortium name="WormBaseParasite"/>
        </authorList>
    </citation>
    <scope>IDENTIFICATION</scope>
</reference>
<keyword evidence="3" id="KW-0560">Oxidoreductase</keyword>
<dbReference type="PANTHER" id="PTHR10742:SF386">
    <property type="entry name" value="LYSINE-SPECIFIC HISTONE DEMETHYLASE 1A"/>
    <property type="match status" value="1"/>
</dbReference>